<keyword evidence="11 16" id="KW-1133">Transmembrane helix</keyword>
<evidence type="ECO:0000256" key="14">
    <source>
        <dbReference type="ARBA" id="ARBA00048202"/>
    </source>
</evidence>
<dbReference type="AlphaFoldDB" id="A0A9X2L1W3"/>
<dbReference type="GO" id="GO:0005886">
    <property type="term" value="C:plasma membrane"/>
    <property type="evidence" value="ECO:0007669"/>
    <property type="project" value="UniProtKB-SubCell"/>
</dbReference>
<evidence type="ECO:0000256" key="2">
    <source>
        <dbReference type="ARBA" id="ARBA00004429"/>
    </source>
</evidence>
<evidence type="ECO:0000256" key="5">
    <source>
        <dbReference type="ARBA" id="ARBA00014581"/>
    </source>
</evidence>
<gene>
    <name evidence="18" type="ORF">NM125_04250</name>
</gene>
<dbReference type="GO" id="GO:0008750">
    <property type="term" value="F:proton-translocating NAD(P)+ transhydrogenase activity"/>
    <property type="evidence" value="ECO:0007669"/>
    <property type="project" value="UniProtKB-EC"/>
</dbReference>
<keyword evidence="10 15" id="KW-1278">Translocase</keyword>
<comment type="subcellular location">
    <subcellularLocation>
        <location evidence="2">Cell inner membrane</location>
        <topology evidence="2">Multi-pass membrane protein</topology>
    </subcellularLocation>
</comment>
<feature type="transmembrane region" description="Helical" evidence="16">
    <location>
        <begin position="135"/>
        <end position="152"/>
    </location>
</feature>
<organism evidence="18 19">
    <name type="scientific">Gracilimonas sediminicola</name>
    <dbReference type="NCBI Taxonomy" id="2952158"/>
    <lineage>
        <taxon>Bacteria</taxon>
        <taxon>Pseudomonadati</taxon>
        <taxon>Balneolota</taxon>
        <taxon>Balneolia</taxon>
        <taxon>Balneolales</taxon>
        <taxon>Balneolaceae</taxon>
        <taxon>Gracilimonas</taxon>
    </lineage>
</organism>
<sequence length="472" mass="49717">MSQFLPESFLPFVPDVIQIIYLIATFFFIRGLKLLNSPATARKGNQYAAIGMLIGIAVTLFDQQIISFEWIVAGVVIGGLIGAVLAKKVAMTAMPELVAVFNGFGGGASALVAWGEFSRLTDPTVMSPDSLVTTGLGIFIGALTFTGSFIAFGKLKGFISGNAITFPGLNVINIGSMIGVVVLIGVFTFDPTNQTIFWIILGLSLLIGITSVIPIGGADMPVVISLLNSYSGIAASMAGFVIGNNLLIIAGALVGAAGLILTQIMCKAMNRSLTNVIFGAFGGETSGTASGEEGDKTVRETSAEDLAIQVAYASKVVIVPGYGLAVAQAQHVIKEVAGKLEERGVQVKYGIHPVAGRMPGHMNVLLAEADVPYDQLLDMDQINPEFKSTDVVLVIGANDVVNPVAKTEPGSPIYGMPILNVDEAKRTVVFKRSLSPGYAGIDNPLFYDEKNQMFFGDAKKSLQALNEALNDV</sequence>
<name>A0A9X2L1W3_9BACT</name>
<dbReference type="InterPro" id="IPR034300">
    <property type="entry name" value="PNTB-like"/>
</dbReference>
<feature type="transmembrane region" description="Helical" evidence="16">
    <location>
        <begin position="248"/>
        <end position="266"/>
    </location>
</feature>
<reference evidence="18" key="1">
    <citation type="submission" date="2022-06" db="EMBL/GenBank/DDBJ databases">
        <title>Gracilimonas sp. CAU 1638 isolated from sea sediment.</title>
        <authorList>
            <person name="Kim W."/>
        </authorList>
    </citation>
    <scope>NUCLEOTIDE SEQUENCE</scope>
    <source>
        <strain evidence="18">CAU 1638</strain>
    </source>
</reference>
<protein>
    <recommendedName>
        <fullName evidence="5 15">NAD(P) transhydrogenase subunit beta</fullName>
        <ecNumber evidence="4 15">7.1.1.1</ecNumber>
    </recommendedName>
    <alternativeName>
        <fullName evidence="15">Nicotinamide nucleotide transhydrogenase subunit beta</fullName>
    </alternativeName>
</protein>
<feature type="domain" description="NADP transhydrogenase beta-like" evidence="17">
    <location>
        <begin position="18"/>
        <end position="467"/>
    </location>
</feature>
<evidence type="ECO:0000256" key="15">
    <source>
        <dbReference type="PIRNR" id="PIRNR000204"/>
    </source>
</evidence>
<feature type="transmembrane region" description="Helical" evidence="16">
    <location>
        <begin position="44"/>
        <end position="61"/>
    </location>
</feature>
<evidence type="ECO:0000256" key="11">
    <source>
        <dbReference type="ARBA" id="ARBA00022989"/>
    </source>
</evidence>
<dbReference type="PANTHER" id="PTHR44758:SF1">
    <property type="entry name" value="NAD(P) TRANSHYDROGENASE SUBUNIT BETA"/>
    <property type="match status" value="1"/>
</dbReference>
<dbReference type="EMBL" id="JANDBC010000001">
    <property type="protein sequence ID" value="MCP9290796.1"/>
    <property type="molecule type" value="Genomic_DNA"/>
</dbReference>
<feature type="transmembrane region" description="Helical" evidence="16">
    <location>
        <begin position="12"/>
        <end position="32"/>
    </location>
</feature>
<evidence type="ECO:0000256" key="3">
    <source>
        <dbReference type="ARBA" id="ARBA00007919"/>
    </source>
</evidence>
<feature type="transmembrane region" description="Helical" evidence="16">
    <location>
        <begin position="195"/>
        <end position="215"/>
    </location>
</feature>
<dbReference type="PIRSF" id="PIRSF000204">
    <property type="entry name" value="PNTB"/>
    <property type="match status" value="1"/>
</dbReference>
<keyword evidence="9 15" id="KW-0521">NADP</keyword>
<evidence type="ECO:0000256" key="7">
    <source>
        <dbReference type="ARBA" id="ARBA00022519"/>
    </source>
</evidence>
<evidence type="ECO:0000256" key="16">
    <source>
        <dbReference type="SAM" id="Phobius"/>
    </source>
</evidence>
<evidence type="ECO:0000256" key="1">
    <source>
        <dbReference type="ARBA" id="ARBA00003943"/>
    </source>
</evidence>
<evidence type="ECO:0000256" key="9">
    <source>
        <dbReference type="ARBA" id="ARBA00022857"/>
    </source>
</evidence>
<feature type="transmembrane region" description="Helical" evidence="16">
    <location>
        <begin position="67"/>
        <end position="85"/>
    </location>
</feature>
<dbReference type="InterPro" id="IPR029035">
    <property type="entry name" value="DHS-like_NAD/FAD-binding_dom"/>
</dbReference>
<evidence type="ECO:0000256" key="10">
    <source>
        <dbReference type="ARBA" id="ARBA00022967"/>
    </source>
</evidence>
<feature type="transmembrane region" description="Helical" evidence="16">
    <location>
        <begin position="164"/>
        <end position="189"/>
    </location>
</feature>
<dbReference type="FunFam" id="3.40.50.1220:FF:000002">
    <property type="entry name" value="NAD(P) transhydrogenase subunit beta"/>
    <property type="match status" value="1"/>
</dbReference>
<dbReference type="PANTHER" id="PTHR44758">
    <property type="entry name" value="NAD(P) TRANSHYDROGENASE SUBUNIT BETA"/>
    <property type="match status" value="1"/>
</dbReference>
<dbReference type="RefSeq" id="WP_255133193.1">
    <property type="nucleotide sequence ID" value="NZ_JANDBC010000001.1"/>
</dbReference>
<keyword evidence="19" id="KW-1185">Reference proteome</keyword>
<dbReference type="InterPro" id="IPR012136">
    <property type="entry name" value="NADH_DH_b"/>
</dbReference>
<evidence type="ECO:0000313" key="19">
    <source>
        <dbReference type="Proteomes" id="UP001139125"/>
    </source>
</evidence>
<keyword evidence="8 16" id="KW-0812">Transmembrane</keyword>
<keyword evidence="7 15" id="KW-0997">Cell inner membrane</keyword>
<evidence type="ECO:0000259" key="17">
    <source>
        <dbReference type="Pfam" id="PF02233"/>
    </source>
</evidence>
<dbReference type="GO" id="GO:0050661">
    <property type="term" value="F:NADP binding"/>
    <property type="evidence" value="ECO:0007669"/>
    <property type="project" value="InterPro"/>
</dbReference>
<dbReference type="SUPFAM" id="SSF52467">
    <property type="entry name" value="DHS-like NAD/FAD-binding domain"/>
    <property type="match status" value="1"/>
</dbReference>
<dbReference type="Pfam" id="PF02233">
    <property type="entry name" value="PNTB"/>
    <property type="match status" value="1"/>
</dbReference>
<comment type="similarity">
    <text evidence="3 15">Belongs to the PNT beta subunit family.</text>
</comment>
<comment type="function">
    <text evidence="1 15">The transhydrogenation between NADH and NADP is coupled to respiration and ATP hydrolysis and functions as a proton pump across the membrane.</text>
</comment>
<keyword evidence="13 15" id="KW-0472">Membrane</keyword>
<keyword evidence="12 15" id="KW-0520">NAD</keyword>
<evidence type="ECO:0000256" key="4">
    <source>
        <dbReference type="ARBA" id="ARBA00012943"/>
    </source>
</evidence>
<proteinExistence type="inferred from homology"/>
<dbReference type="Proteomes" id="UP001139125">
    <property type="component" value="Unassembled WGS sequence"/>
</dbReference>
<evidence type="ECO:0000256" key="8">
    <source>
        <dbReference type="ARBA" id="ARBA00022692"/>
    </source>
</evidence>
<evidence type="ECO:0000313" key="18">
    <source>
        <dbReference type="EMBL" id="MCP9290796.1"/>
    </source>
</evidence>
<comment type="caution">
    <text evidence="18">The sequence shown here is derived from an EMBL/GenBank/DDBJ whole genome shotgun (WGS) entry which is preliminary data.</text>
</comment>
<evidence type="ECO:0000256" key="13">
    <source>
        <dbReference type="ARBA" id="ARBA00023136"/>
    </source>
</evidence>
<evidence type="ECO:0000256" key="6">
    <source>
        <dbReference type="ARBA" id="ARBA00022475"/>
    </source>
</evidence>
<evidence type="ECO:0000256" key="12">
    <source>
        <dbReference type="ARBA" id="ARBA00023027"/>
    </source>
</evidence>
<dbReference type="Gene3D" id="3.40.50.1220">
    <property type="entry name" value="TPP-binding domain"/>
    <property type="match status" value="1"/>
</dbReference>
<accession>A0A9X2L1W3</accession>
<dbReference type="EC" id="7.1.1.1" evidence="4 15"/>
<keyword evidence="6 15" id="KW-1003">Cell membrane</keyword>
<feature type="transmembrane region" description="Helical" evidence="16">
    <location>
        <begin position="97"/>
        <end position="115"/>
    </location>
</feature>
<comment type="catalytic activity">
    <reaction evidence="14 15">
        <text>NAD(+) + NADPH + H(+)(in) = NADH + NADP(+) + H(+)(out)</text>
        <dbReference type="Rhea" id="RHEA:47992"/>
        <dbReference type="ChEBI" id="CHEBI:15378"/>
        <dbReference type="ChEBI" id="CHEBI:57540"/>
        <dbReference type="ChEBI" id="CHEBI:57783"/>
        <dbReference type="ChEBI" id="CHEBI:57945"/>
        <dbReference type="ChEBI" id="CHEBI:58349"/>
        <dbReference type="EC" id="7.1.1.1"/>
    </reaction>
</comment>